<dbReference type="GeneID" id="81628320"/>
<sequence>MDEIVEIVRQIGRQQGGNAYYRACYGLLKHLQELVEQASDEMLRHQQIQILDQPSQSLGDIYGTLPNLQESTFDLIDQACDAQTSREEFCPIDCRFSACHIFPRRDFPHADHFLVEPLNLQGMEHLESSS</sequence>
<comment type="caution">
    <text evidence="1">The sequence shown here is derived from an EMBL/GenBank/DDBJ whole genome shotgun (WGS) entry which is preliminary data.</text>
</comment>
<gene>
    <name evidence="1" type="ORF">N7539_008475</name>
</gene>
<proteinExistence type="predicted"/>
<dbReference type="AlphaFoldDB" id="A0A9X0BLM4"/>
<dbReference type="Proteomes" id="UP001148312">
    <property type="component" value="Unassembled WGS sequence"/>
</dbReference>
<accession>A0A9X0BLM4</accession>
<dbReference type="EMBL" id="JAPWDQ010000013">
    <property type="protein sequence ID" value="KAJ5471906.1"/>
    <property type="molecule type" value="Genomic_DNA"/>
</dbReference>
<evidence type="ECO:0000313" key="2">
    <source>
        <dbReference type="Proteomes" id="UP001148312"/>
    </source>
</evidence>
<protein>
    <submittedName>
        <fullName evidence="1">Uncharacterized protein</fullName>
    </submittedName>
</protein>
<reference evidence="1" key="2">
    <citation type="journal article" date="2023" name="IMA Fungus">
        <title>Comparative genomic study of the Penicillium genus elucidates a diverse pangenome and 15 lateral gene transfer events.</title>
        <authorList>
            <person name="Petersen C."/>
            <person name="Sorensen T."/>
            <person name="Nielsen M.R."/>
            <person name="Sondergaard T.E."/>
            <person name="Sorensen J.L."/>
            <person name="Fitzpatrick D.A."/>
            <person name="Frisvad J.C."/>
            <person name="Nielsen K.L."/>
        </authorList>
    </citation>
    <scope>NUCLEOTIDE SEQUENCE</scope>
    <source>
        <strain evidence="1">IBT 30728</strain>
    </source>
</reference>
<dbReference type="RefSeq" id="XP_056786452.1">
    <property type="nucleotide sequence ID" value="XM_056938070.1"/>
</dbReference>
<reference evidence="1" key="1">
    <citation type="submission" date="2022-12" db="EMBL/GenBank/DDBJ databases">
        <authorList>
            <person name="Petersen C."/>
        </authorList>
    </citation>
    <scope>NUCLEOTIDE SEQUENCE</scope>
    <source>
        <strain evidence="1">IBT 30728</strain>
    </source>
</reference>
<evidence type="ECO:0000313" key="1">
    <source>
        <dbReference type="EMBL" id="KAJ5471906.1"/>
    </source>
</evidence>
<organism evidence="1 2">
    <name type="scientific">Penicillium diatomitis</name>
    <dbReference type="NCBI Taxonomy" id="2819901"/>
    <lineage>
        <taxon>Eukaryota</taxon>
        <taxon>Fungi</taxon>
        <taxon>Dikarya</taxon>
        <taxon>Ascomycota</taxon>
        <taxon>Pezizomycotina</taxon>
        <taxon>Eurotiomycetes</taxon>
        <taxon>Eurotiomycetidae</taxon>
        <taxon>Eurotiales</taxon>
        <taxon>Aspergillaceae</taxon>
        <taxon>Penicillium</taxon>
    </lineage>
</organism>
<keyword evidence="2" id="KW-1185">Reference proteome</keyword>
<name>A0A9X0BLM4_9EURO</name>